<name>A0A8E4RFZ8_9CAUD</name>
<evidence type="ECO:0000313" key="2">
    <source>
        <dbReference type="EMBL" id="QPI17709.1"/>
    </source>
</evidence>
<dbReference type="Proteomes" id="UP000683418">
    <property type="component" value="Segment"/>
</dbReference>
<keyword evidence="1" id="KW-0812">Transmembrane</keyword>
<evidence type="ECO:0008006" key="4">
    <source>
        <dbReference type="Google" id="ProtNLM"/>
    </source>
</evidence>
<keyword evidence="3" id="KW-1185">Reference proteome</keyword>
<sequence>MNLGIVTAVGNWVSSYFERKATEQQAKAQRAIDMQVSSDNYDTAALKAMQFTLKDEYLLITLTAPIWYGLFDPGGATEWVVFISALPLWYQVLLGGIVASTFGLRWWFKKEQTAVYKEVLSKGSTFNKEK</sequence>
<organism evidence="2 3">
    <name type="scientific">Alteromonas phage vB_AmeP_R8W</name>
    <dbReference type="NCBI Taxonomy" id="2774152"/>
    <lineage>
        <taxon>Viruses</taxon>
        <taxon>Duplodnaviria</taxon>
        <taxon>Heunggongvirae</taxon>
        <taxon>Uroviricota</taxon>
        <taxon>Caudoviricetes</taxon>
        <taxon>Autographivirales</taxon>
        <taxon>Foturvirus</taxon>
        <taxon>Foturvirus R8W</taxon>
    </lineage>
</organism>
<feature type="transmembrane region" description="Helical" evidence="1">
    <location>
        <begin position="57"/>
        <end position="76"/>
    </location>
</feature>
<keyword evidence="1" id="KW-1133">Transmembrane helix</keyword>
<feature type="transmembrane region" description="Helical" evidence="1">
    <location>
        <begin position="88"/>
        <end position="108"/>
    </location>
</feature>
<evidence type="ECO:0000313" key="3">
    <source>
        <dbReference type="Proteomes" id="UP000683418"/>
    </source>
</evidence>
<proteinExistence type="predicted"/>
<accession>A0A8E4RFZ8</accession>
<keyword evidence="1" id="KW-0472">Membrane</keyword>
<protein>
    <recommendedName>
        <fullName evidence="4">Holin</fullName>
    </recommendedName>
</protein>
<reference evidence="2 3" key="1">
    <citation type="submission" date="2020-09" db="EMBL/GenBank/DDBJ databases">
        <authorList>
            <person name="Feng X."/>
            <person name="Yan W."/>
            <person name="Jiao N."/>
            <person name="Zhang R."/>
        </authorList>
    </citation>
    <scope>NUCLEOTIDE SEQUENCE [LARGE SCALE GENOMIC DNA]</scope>
</reference>
<evidence type="ECO:0000256" key="1">
    <source>
        <dbReference type="SAM" id="Phobius"/>
    </source>
</evidence>
<gene>
    <name evidence="2" type="ORF">vBAmePR8F_gp49</name>
</gene>
<dbReference type="EMBL" id="MW043865">
    <property type="protein sequence ID" value="QPI17709.1"/>
    <property type="molecule type" value="Genomic_DNA"/>
</dbReference>